<evidence type="ECO:0000313" key="3">
    <source>
        <dbReference type="EMBL" id="KAG8197424.1"/>
    </source>
</evidence>
<dbReference type="Pfam" id="PF22838">
    <property type="entry name" value="COMMD8_HN"/>
    <property type="match status" value="1"/>
</dbReference>
<sequence length="184" mass="21320">MAQDSSISEDLFFKSIVKCPSTILPKLLHHLVDVFCGHKNNYENYSETYGLLEWWDLSAASDKFFRHYQSSGEDPDLSALPQDYQIILKETLDIRNNDMRNRLIEKTHEISPAFLHDFDWKLKLALASDKMAQINEPRLLLDLNISGDRDKSLSLDLSKEELKSLISEMEKANKALQEFLINEE</sequence>
<accession>A0AAV6VNE4</accession>
<evidence type="ECO:0000313" key="4">
    <source>
        <dbReference type="Proteomes" id="UP000827092"/>
    </source>
</evidence>
<keyword evidence="1" id="KW-0175">Coiled coil</keyword>
<gene>
    <name evidence="3" type="ORF">JTE90_014909</name>
</gene>
<dbReference type="AlphaFoldDB" id="A0AAV6VNE4"/>
<dbReference type="Proteomes" id="UP000827092">
    <property type="component" value="Unassembled WGS sequence"/>
</dbReference>
<feature type="coiled-coil region" evidence="1">
    <location>
        <begin position="155"/>
        <end position="182"/>
    </location>
</feature>
<keyword evidence="4" id="KW-1185">Reference proteome</keyword>
<dbReference type="InterPro" id="IPR055184">
    <property type="entry name" value="COMMD8_HN"/>
</dbReference>
<dbReference type="PROSITE" id="PS51269">
    <property type="entry name" value="COMM"/>
    <property type="match status" value="1"/>
</dbReference>
<dbReference type="InterPro" id="IPR017920">
    <property type="entry name" value="COMM"/>
</dbReference>
<name>A0AAV6VNE4_9ARAC</name>
<reference evidence="3 4" key="1">
    <citation type="journal article" date="2022" name="Nat. Ecol. Evol.">
        <title>A masculinizing supergene underlies an exaggerated male reproductive morph in a spider.</title>
        <authorList>
            <person name="Hendrickx F."/>
            <person name="De Corte Z."/>
            <person name="Sonet G."/>
            <person name="Van Belleghem S.M."/>
            <person name="Kostlbacher S."/>
            <person name="Vangestel C."/>
        </authorList>
    </citation>
    <scope>NUCLEOTIDE SEQUENCE [LARGE SCALE GENOMIC DNA]</scope>
    <source>
        <strain evidence="3">W744_W776</strain>
    </source>
</reference>
<dbReference type="EMBL" id="JAFNEN010000055">
    <property type="protein sequence ID" value="KAG8197424.1"/>
    <property type="molecule type" value="Genomic_DNA"/>
</dbReference>
<evidence type="ECO:0000256" key="1">
    <source>
        <dbReference type="SAM" id="Coils"/>
    </source>
</evidence>
<dbReference type="Pfam" id="PF07258">
    <property type="entry name" value="COMM_domain"/>
    <property type="match status" value="1"/>
</dbReference>
<protein>
    <recommendedName>
        <fullName evidence="2">COMM domain-containing protein</fullName>
    </recommendedName>
</protein>
<evidence type="ECO:0000259" key="2">
    <source>
        <dbReference type="PROSITE" id="PS51269"/>
    </source>
</evidence>
<proteinExistence type="predicted"/>
<organism evidence="3 4">
    <name type="scientific">Oedothorax gibbosus</name>
    <dbReference type="NCBI Taxonomy" id="931172"/>
    <lineage>
        <taxon>Eukaryota</taxon>
        <taxon>Metazoa</taxon>
        <taxon>Ecdysozoa</taxon>
        <taxon>Arthropoda</taxon>
        <taxon>Chelicerata</taxon>
        <taxon>Arachnida</taxon>
        <taxon>Araneae</taxon>
        <taxon>Araneomorphae</taxon>
        <taxon>Entelegynae</taxon>
        <taxon>Araneoidea</taxon>
        <taxon>Linyphiidae</taxon>
        <taxon>Erigoninae</taxon>
        <taxon>Oedothorax</taxon>
    </lineage>
</organism>
<comment type="caution">
    <text evidence="3">The sequence shown here is derived from an EMBL/GenBank/DDBJ whole genome shotgun (WGS) entry which is preliminary data.</text>
</comment>
<feature type="domain" description="COMM" evidence="2">
    <location>
        <begin position="114"/>
        <end position="180"/>
    </location>
</feature>